<accession>A0A2S8B453</accession>
<dbReference type="CDD" id="cd07100">
    <property type="entry name" value="ALDH_SSADH1_GabD1"/>
    <property type="match status" value="1"/>
</dbReference>
<evidence type="ECO:0000256" key="1">
    <source>
        <dbReference type="ARBA" id="ARBA00009986"/>
    </source>
</evidence>
<dbReference type="InterPro" id="IPR016161">
    <property type="entry name" value="Ald_DH/histidinol_DH"/>
</dbReference>
<dbReference type="InterPro" id="IPR016163">
    <property type="entry name" value="Ald_DH_C"/>
</dbReference>
<keyword evidence="2" id="KW-0521">NADP</keyword>
<dbReference type="Proteomes" id="UP000238954">
    <property type="component" value="Chromosome"/>
</dbReference>
<evidence type="ECO:0000259" key="4">
    <source>
        <dbReference type="Pfam" id="PF00171"/>
    </source>
</evidence>
<organism evidence="5 6">
    <name type="scientific">Sphingopyxis lindanitolerans</name>
    <dbReference type="NCBI Taxonomy" id="2054227"/>
    <lineage>
        <taxon>Bacteria</taxon>
        <taxon>Pseudomonadati</taxon>
        <taxon>Pseudomonadota</taxon>
        <taxon>Alphaproteobacteria</taxon>
        <taxon>Sphingomonadales</taxon>
        <taxon>Sphingomonadaceae</taxon>
        <taxon>Sphingopyxis</taxon>
    </lineage>
</organism>
<dbReference type="GO" id="GO:0004030">
    <property type="term" value="F:aldehyde dehydrogenase [NAD(P)+] activity"/>
    <property type="evidence" value="ECO:0007669"/>
    <property type="project" value="InterPro"/>
</dbReference>
<dbReference type="AlphaFoldDB" id="A0A2S8B453"/>
<dbReference type="FunFam" id="3.40.309.10:FF:000010">
    <property type="entry name" value="Gamma-aminobutyraldehyde dehydrogenase"/>
    <property type="match status" value="1"/>
</dbReference>
<dbReference type="GO" id="GO:0004777">
    <property type="term" value="F:succinate-semialdehyde dehydrogenase (NAD+) activity"/>
    <property type="evidence" value="ECO:0007669"/>
    <property type="project" value="TreeGrafter"/>
</dbReference>
<dbReference type="Gene3D" id="3.40.309.10">
    <property type="entry name" value="Aldehyde Dehydrogenase, Chain A, domain 2"/>
    <property type="match status" value="1"/>
</dbReference>
<protein>
    <submittedName>
        <fullName evidence="5">Succinate-semialdehyde dehydrogenase</fullName>
    </submittedName>
</protein>
<keyword evidence="3" id="KW-0560">Oxidoreductase</keyword>
<evidence type="ECO:0000313" key="6">
    <source>
        <dbReference type="Proteomes" id="UP000238954"/>
    </source>
</evidence>
<reference evidence="6" key="1">
    <citation type="submission" date="2017-11" db="EMBL/GenBank/DDBJ databases">
        <title>The complete genome sequence of Sphingopyxis pomeranensis sp. nov. strain WS5A3p.</title>
        <authorList>
            <person name="Kaminski M.A."/>
        </authorList>
    </citation>
    <scope>NUCLEOTIDE SEQUENCE [LARGE SCALE GENOMIC DNA]</scope>
    <source>
        <strain evidence="6">WS5A3p</strain>
    </source>
</reference>
<dbReference type="InterPro" id="IPR016162">
    <property type="entry name" value="Ald_DH_N"/>
</dbReference>
<dbReference type="PROSITE" id="PS00070">
    <property type="entry name" value="ALDEHYDE_DEHYDR_CYS"/>
    <property type="match status" value="1"/>
</dbReference>
<feature type="domain" description="Aldehyde dehydrogenase" evidence="4">
    <location>
        <begin position="6"/>
        <end position="452"/>
    </location>
</feature>
<proteinExistence type="inferred from homology"/>
<dbReference type="OrthoDB" id="9802947at2"/>
<comment type="caution">
    <text evidence="5">The sequence shown here is derived from an EMBL/GenBank/DDBJ whole genome shotgun (WGS) entry which is preliminary data.</text>
</comment>
<dbReference type="InterPro" id="IPR047110">
    <property type="entry name" value="GABD/Sad-like"/>
</dbReference>
<dbReference type="PANTHER" id="PTHR43217:SF1">
    <property type="entry name" value="SUCCINATE SEMIALDEHYDE DEHYDROGENASE [NAD(P)+] SAD"/>
    <property type="match status" value="1"/>
</dbReference>
<gene>
    <name evidence="5" type="ORF">CVO77_13040</name>
</gene>
<sequence length="457" mass="48272">MQCAVSISPATGDKIASYPFHGPEKCEEILAQAAEGQLAWAALQIAERAQYIARVGVILRKDACSLGQLISLEMGKPVVAARGEIEKCAALCEWYAAHAEILLADEIADVGGDGEAVIAYRPLGVVLGVMPWNFPFWQVLRAAIPIMVAGNGFILKHADNVQGCAAALERAIAEANLPTGLFSVVNVTRDAIPAMLADRRIAAVTATAGVGAGSAIAAEAGRNLKKSVLELGGSDPFIILADADLDRAVQAAVQGRFQNCGQVCIAAKRLIVERPIADAFVARFVAATKRLQLGDPLDEDTEVGPMARVRLRTELHDQIERSVGLGATLLLGGRIPDGPGAYYPPTILANVTPDMPVFREETFGPVAAISIAENAEHAIALANDSDFGLSGALWCGDAERALRLARQIETGGIFVNGVAASDPRVPIGGVKQSGYGRELSHFGLREFTNAQLVWARD</sequence>
<dbReference type="EMBL" id="PHFW01000003">
    <property type="protein sequence ID" value="PQM27175.1"/>
    <property type="molecule type" value="Genomic_DNA"/>
</dbReference>
<evidence type="ECO:0000256" key="2">
    <source>
        <dbReference type="ARBA" id="ARBA00022857"/>
    </source>
</evidence>
<dbReference type="InterPro" id="IPR015590">
    <property type="entry name" value="Aldehyde_DH_dom"/>
</dbReference>
<keyword evidence="6" id="KW-1185">Reference proteome</keyword>
<evidence type="ECO:0000313" key="5">
    <source>
        <dbReference type="EMBL" id="PQM27175.1"/>
    </source>
</evidence>
<dbReference type="Pfam" id="PF00171">
    <property type="entry name" value="Aldedh"/>
    <property type="match status" value="1"/>
</dbReference>
<dbReference type="SUPFAM" id="SSF53720">
    <property type="entry name" value="ALDH-like"/>
    <property type="match status" value="1"/>
</dbReference>
<dbReference type="InterPro" id="IPR016160">
    <property type="entry name" value="Ald_DH_CS_CYS"/>
</dbReference>
<comment type="similarity">
    <text evidence="1">Belongs to the aldehyde dehydrogenase family.</text>
</comment>
<dbReference type="Gene3D" id="3.40.605.10">
    <property type="entry name" value="Aldehyde Dehydrogenase, Chain A, domain 1"/>
    <property type="match status" value="1"/>
</dbReference>
<dbReference type="PANTHER" id="PTHR43217">
    <property type="entry name" value="SUCCINATE SEMIALDEHYDE DEHYDROGENASE [NAD(P)+] SAD"/>
    <property type="match status" value="1"/>
</dbReference>
<evidence type="ECO:0000256" key="3">
    <source>
        <dbReference type="ARBA" id="ARBA00023002"/>
    </source>
</evidence>
<name>A0A2S8B453_9SPHN</name>
<dbReference type="InterPro" id="IPR044148">
    <property type="entry name" value="ALDH_GabD1-like"/>
</dbReference>